<comment type="caution">
    <text evidence="1">The sequence shown here is derived from an EMBL/GenBank/DDBJ whole genome shotgun (WGS) entry which is preliminary data.</text>
</comment>
<accession>A0ABS4TXQ5</accession>
<evidence type="ECO:0000313" key="1">
    <source>
        <dbReference type="EMBL" id="MBP2329175.1"/>
    </source>
</evidence>
<protein>
    <submittedName>
        <fullName evidence="1">Uncharacterized protein</fullName>
    </submittedName>
</protein>
<gene>
    <name evidence="1" type="ORF">JOF56_009560</name>
</gene>
<proteinExistence type="predicted"/>
<sequence>MPVASAETLTPSTAYVDAEYRDAAQVGGGRGRGWVSVHCGVRQTVAVAAGPVLAPVGVQGIANARPLQPLPRPITDQAQITCIDIRRRQRLGGILNEYHHAA</sequence>
<dbReference type="Proteomes" id="UP001519332">
    <property type="component" value="Unassembled WGS sequence"/>
</dbReference>
<reference evidence="1 2" key="1">
    <citation type="submission" date="2021-03" db="EMBL/GenBank/DDBJ databases">
        <title>Sequencing the genomes of 1000 actinobacteria strains.</title>
        <authorList>
            <person name="Klenk H.-P."/>
        </authorList>
    </citation>
    <scope>NUCLEOTIDE SEQUENCE [LARGE SCALE GENOMIC DNA]</scope>
    <source>
        <strain evidence="1 2">DSM 46670</strain>
    </source>
</reference>
<evidence type="ECO:0000313" key="2">
    <source>
        <dbReference type="Proteomes" id="UP001519332"/>
    </source>
</evidence>
<keyword evidence="2" id="KW-1185">Reference proteome</keyword>
<name>A0ABS4TXQ5_9PSEU</name>
<dbReference type="EMBL" id="JAGINW010000001">
    <property type="protein sequence ID" value="MBP2329175.1"/>
    <property type="molecule type" value="Genomic_DNA"/>
</dbReference>
<organism evidence="1 2">
    <name type="scientific">Kibdelosporangium banguiense</name>
    <dbReference type="NCBI Taxonomy" id="1365924"/>
    <lineage>
        <taxon>Bacteria</taxon>
        <taxon>Bacillati</taxon>
        <taxon>Actinomycetota</taxon>
        <taxon>Actinomycetes</taxon>
        <taxon>Pseudonocardiales</taxon>
        <taxon>Pseudonocardiaceae</taxon>
        <taxon>Kibdelosporangium</taxon>
    </lineage>
</organism>
<dbReference type="RefSeq" id="WP_307855581.1">
    <property type="nucleotide sequence ID" value="NZ_JAGINW010000001.1"/>
</dbReference>